<feature type="compositionally biased region" description="Basic residues" evidence="1">
    <location>
        <begin position="181"/>
        <end position="190"/>
    </location>
</feature>
<dbReference type="AlphaFoldDB" id="D2W5B8"/>
<sequence length="420" mass="49108">MSRLQEASLHKTLGSQIMQLLEGKTTNSSSYSFQTHQVNYVYGLDKIKSMVPNVIINKKYDNQQQMNGMSKLQIEKEEVFAKPEVMNILDDIFNVKLQGKYNNNITEYVAQEEKHSLGEKKQVDVEVKLFDDEDEELVDKPAIYDENQKEVKIKLFDDIDDDDDVPFKDQLKERQVQKEKSGHKRKRKEKKFSFLEDSDDEDEEHDKSIALNDEDEESDEDEDLLKNKAAETHNFISSTKVKKSEKPNKVAKRHKEQNDRKRLYSDFNNGVLLIYYLMFPVMYPIVTLAVPSIVLYPIFAFYETYALYISENSTGFWSMMISLTVTFLSMLAMSIRAFIVWDDKIGRSYRNSNVDIFSDWGEFQIRLPKHLFSIVMLVNPVRFIYFLKQGYKSQTLSAFTDLMADYTVKAVLDYLCLPFC</sequence>
<feature type="transmembrane region" description="Helical" evidence="2">
    <location>
        <begin position="270"/>
        <end position="296"/>
    </location>
</feature>
<keyword evidence="2" id="KW-0472">Membrane</keyword>
<reference evidence="3 4" key="1">
    <citation type="journal article" date="2010" name="Cell">
        <title>The genome of Naegleria gruberi illuminates early eukaryotic versatility.</title>
        <authorList>
            <person name="Fritz-Laylin L.K."/>
            <person name="Prochnik S.E."/>
            <person name="Ginger M.L."/>
            <person name="Dacks J.B."/>
            <person name="Carpenter M.L."/>
            <person name="Field M.C."/>
            <person name="Kuo A."/>
            <person name="Paredez A."/>
            <person name="Chapman J."/>
            <person name="Pham J."/>
            <person name="Shu S."/>
            <person name="Neupane R."/>
            <person name="Cipriano M."/>
            <person name="Mancuso J."/>
            <person name="Tu H."/>
            <person name="Salamov A."/>
            <person name="Lindquist E."/>
            <person name="Shapiro H."/>
            <person name="Lucas S."/>
            <person name="Grigoriev I.V."/>
            <person name="Cande W.Z."/>
            <person name="Fulton C."/>
            <person name="Rokhsar D.S."/>
            <person name="Dawson S.C."/>
        </authorList>
    </citation>
    <scope>NUCLEOTIDE SEQUENCE [LARGE SCALE GENOMIC DNA]</scope>
    <source>
        <strain evidence="3 4">NEG-M</strain>
    </source>
</reference>
<feature type="compositionally biased region" description="Basic and acidic residues" evidence="1">
    <location>
        <begin position="166"/>
        <end position="180"/>
    </location>
</feature>
<keyword evidence="2" id="KW-1133">Transmembrane helix</keyword>
<dbReference type="InParanoid" id="D2W5B8"/>
<name>D2W5B8_NAEGR</name>
<keyword evidence="4" id="KW-1185">Reference proteome</keyword>
<proteinExistence type="predicted"/>
<gene>
    <name evidence="3" type="ORF">NAEGRDRAFT_76608</name>
</gene>
<feature type="region of interest" description="Disordered" evidence="1">
    <location>
        <begin position="166"/>
        <end position="223"/>
    </location>
</feature>
<dbReference type="KEGG" id="ngr:NAEGRDRAFT_76608"/>
<feature type="region of interest" description="Disordered" evidence="1">
    <location>
        <begin position="236"/>
        <end position="257"/>
    </location>
</feature>
<dbReference type="VEuPathDB" id="AmoebaDB:NAEGRDRAFT_76608"/>
<evidence type="ECO:0000256" key="2">
    <source>
        <dbReference type="SAM" id="Phobius"/>
    </source>
</evidence>
<organism evidence="4">
    <name type="scientific">Naegleria gruberi</name>
    <name type="common">Amoeba</name>
    <dbReference type="NCBI Taxonomy" id="5762"/>
    <lineage>
        <taxon>Eukaryota</taxon>
        <taxon>Discoba</taxon>
        <taxon>Heterolobosea</taxon>
        <taxon>Tetramitia</taxon>
        <taxon>Eutetramitia</taxon>
        <taxon>Vahlkampfiidae</taxon>
        <taxon>Naegleria</taxon>
    </lineage>
</organism>
<feature type="non-terminal residue" evidence="3">
    <location>
        <position position="420"/>
    </location>
</feature>
<feature type="transmembrane region" description="Helical" evidence="2">
    <location>
        <begin position="316"/>
        <end position="341"/>
    </location>
</feature>
<evidence type="ECO:0000313" key="4">
    <source>
        <dbReference type="Proteomes" id="UP000006671"/>
    </source>
</evidence>
<dbReference type="OrthoDB" id="10406323at2759"/>
<protein>
    <submittedName>
        <fullName evidence="3">Predicted protein</fullName>
    </submittedName>
</protein>
<keyword evidence="2" id="KW-0812">Transmembrane</keyword>
<dbReference type="RefSeq" id="XP_002668479.1">
    <property type="nucleotide sequence ID" value="XM_002668433.1"/>
</dbReference>
<accession>D2W5B8</accession>
<feature type="compositionally biased region" description="Acidic residues" evidence="1">
    <location>
        <begin position="212"/>
        <end position="223"/>
    </location>
</feature>
<evidence type="ECO:0000313" key="3">
    <source>
        <dbReference type="EMBL" id="EFC35735.1"/>
    </source>
</evidence>
<dbReference type="Proteomes" id="UP000006671">
    <property type="component" value="Unassembled WGS sequence"/>
</dbReference>
<dbReference type="GeneID" id="8861863"/>
<evidence type="ECO:0000256" key="1">
    <source>
        <dbReference type="SAM" id="MobiDB-lite"/>
    </source>
</evidence>
<dbReference type="EMBL" id="GG739047">
    <property type="protein sequence ID" value="EFC35735.1"/>
    <property type="molecule type" value="Genomic_DNA"/>
</dbReference>